<accession>A0ABU7H5G2</accession>
<dbReference type="RefSeq" id="WP_330146690.1">
    <property type="nucleotide sequence ID" value="NZ_JAZDQU010000002.1"/>
</dbReference>
<keyword evidence="2" id="KW-0378">Hydrolase</keyword>
<evidence type="ECO:0000313" key="2">
    <source>
        <dbReference type="EMBL" id="MEE1885796.1"/>
    </source>
</evidence>
<dbReference type="InterPro" id="IPR001940">
    <property type="entry name" value="Peptidase_S1C"/>
</dbReference>
<feature type="transmembrane region" description="Helical" evidence="1">
    <location>
        <begin position="96"/>
        <end position="115"/>
    </location>
</feature>
<keyword evidence="3" id="KW-1185">Reference proteome</keyword>
<protein>
    <submittedName>
        <fullName evidence="2">Serine protease</fullName>
    </submittedName>
</protein>
<keyword evidence="2" id="KW-0645">Protease</keyword>
<dbReference type="InterPro" id="IPR009003">
    <property type="entry name" value="Peptidase_S1_PA"/>
</dbReference>
<keyword evidence="1" id="KW-0812">Transmembrane</keyword>
<dbReference type="Pfam" id="PF13365">
    <property type="entry name" value="Trypsin_2"/>
    <property type="match status" value="1"/>
</dbReference>
<dbReference type="PANTHER" id="PTHR22939:SF129">
    <property type="entry name" value="SERINE PROTEASE HTRA2, MITOCHONDRIAL"/>
    <property type="match status" value="1"/>
</dbReference>
<dbReference type="PRINTS" id="PR00834">
    <property type="entry name" value="PROTEASES2C"/>
</dbReference>
<keyword evidence="1" id="KW-0472">Membrane</keyword>
<dbReference type="SUPFAM" id="SSF50494">
    <property type="entry name" value="Trypsin-like serine proteases"/>
    <property type="match status" value="1"/>
</dbReference>
<evidence type="ECO:0000313" key="3">
    <source>
        <dbReference type="Proteomes" id="UP001337681"/>
    </source>
</evidence>
<dbReference type="Gene3D" id="2.40.10.120">
    <property type="match status" value="1"/>
</dbReference>
<sequence>MRKELAIDSIIEDYLEGRLTEDELSAFEALRKSDVNIDQKVIEHALFLKSINNYKSNLEFHSKLDAIHDELDVESLVSVHGPKPTKIIQLWRNNKSAIAVAASFLLVLSVALFTIQSNKNQVGTYAEMKNELSKIRTSQNNLIRNLQSNKPTAVNPGKFGGSGFALSANGYICTNYHVVKDADSIYVQNSKGESFKVINIYNDPQYDLAILKIVDPKFSNLPQLPYSLKTANIGLGENVYTLGYPKNDAVLGEGYVSSKSGFGGDTTMAYQVAIPVNPGNSGGPLLNNNGQIIGVISGKENQTDGAAFAVKSKFIKEALNAIPQDSLVNKIVISKNSKLLGLKRTKQIEKLQDYVFMVRVF</sequence>
<organism evidence="2 3">
    <name type="scientific">Pedobacter flavus</name>
    <dbReference type="NCBI Taxonomy" id="3113906"/>
    <lineage>
        <taxon>Bacteria</taxon>
        <taxon>Pseudomonadati</taxon>
        <taxon>Bacteroidota</taxon>
        <taxon>Sphingobacteriia</taxon>
        <taxon>Sphingobacteriales</taxon>
        <taxon>Sphingobacteriaceae</taxon>
        <taxon>Pedobacter</taxon>
    </lineage>
</organism>
<dbReference type="GO" id="GO:0008233">
    <property type="term" value="F:peptidase activity"/>
    <property type="evidence" value="ECO:0007669"/>
    <property type="project" value="UniProtKB-KW"/>
</dbReference>
<dbReference type="PANTHER" id="PTHR22939">
    <property type="entry name" value="SERINE PROTEASE FAMILY S1C HTRA-RELATED"/>
    <property type="match status" value="1"/>
</dbReference>
<keyword evidence="1" id="KW-1133">Transmembrane helix</keyword>
<dbReference type="GO" id="GO:0006508">
    <property type="term" value="P:proteolysis"/>
    <property type="evidence" value="ECO:0007669"/>
    <property type="project" value="UniProtKB-KW"/>
</dbReference>
<comment type="caution">
    <text evidence="2">The sequence shown here is derived from an EMBL/GenBank/DDBJ whole genome shotgun (WGS) entry which is preliminary data.</text>
</comment>
<dbReference type="Proteomes" id="UP001337681">
    <property type="component" value="Unassembled WGS sequence"/>
</dbReference>
<gene>
    <name evidence="2" type="ORF">VRU49_10245</name>
</gene>
<reference evidence="2 3" key="1">
    <citation type="submission" date="2024-01" db="EMBL/GenBank/DDBJ databases">
        <title>Pedobacter sp. nov., isolated from oil-contaminated soil.</title>
        <authorList>
            <person name="Le N.T.T."/>
        </authorList>
    </citation>
    <scope>NUCLEOTIDE SEQUENCE [LARGE SCALE GENOMIC DNA]</scope>
    <source>
        <strain evidence="2 3">VNH31</strain>
    </source>
</reference>
<evidence type="ECO:0000256" key="1">
    <source>
        <dbReference type="SAM" id="Phobius"/>
    </source>
</evidence>
<proteinExistence type="predicted"/>
<name>A0ABU7H5G2_9SPHI</name>
<dbReference type="EMBL" id="JAZDQU010000002">
    <property type="protein sequence ID" value="MEE1885796.1"/>
    <property type="molecule type" value="Genomic_DNA"/>
</dbReference>